<comment type="caution">
    <text evidence="1">The sequence shown here is derived from an EMBL/GenBank/DDBJ whole genome shotgun (WGS) entry which is preliminary data.</text>
</comment>
<evidence type="ECO:0000313" key="2">
    <source>
        <dbReference type="Proteomes" id="UP000281406"/>
    </source>
</evidence>
<dbReference type="EMBL" id="RJVU01015592">
    <property type="protein sequence ID" value="ROL52494.1"/>
    <property type="molecule type" value="Genomic_DNA"/>
</dbReference>
<name>A0A3N0Z2W3_ANAGA</name>
<evidence type="ECO:0000313" key="1">
    <source>
        <dbReference type="EMBL" id="ROL52494.1"/>
    </source>
</evidence>
<organism evidence="1 2">
    <name type="scientific">Anabarilius grahami</name>
    <name type="common">Kanglang fish</name>
    <name type="synonym">Barilius grahami</name>
    <dbReference type="NCBI Taxonomy" id="495550"/>
    <lineage>
        <taxon>Eukaryota</taxon>
        <taxon>Metazoa</taxon>
        <taxon>Chordata</taxon>
        <taxon>Craniata</taxon>
        <taxon>Vertebrata</taxon>
        <taxon>Euteleostomi</taxon>
        <taxon>Actinopterygii</taxon>
        <taxon>Neopterygii</taxon>
        <taxon>Teleostei</taxon>
        <taxon>Ostariophysi</taxon>
        <taxon>Cypriniformes</taxon>
        <taxon>Xenocyprididae</taxon>
        <taxon>Xenocypridinae</taxon>
        <taxon>Xenocypridinae incertae sedis</taxon>
        <taxon>Anabarilius</taxon>
    </lineage>
</organism>
<dbReference type="Proteomes" id="UP000281406">
    <property type="component" value="Unassembled WGS sequence"/>
</dbReference>
<gene>
    <name evidence="1" type="ORF">DPX16_6178</name>
</gene>
<dbReference type="AlphaFoldDB" id="A0A3N0Z2W3"/>
<reference evidence="1 2" key="1">
    <citation type="submission" date="2018-10" db="EMBL/GenBank/DDBJ databases">
        <title>Genome assembly for a Yunnan-Guizhou Plateau 3E fish, Anabarilius grahami (Regan), and its evolutionary and genetic applications.</title>
        <authorList>
            <person name="Jiang W."/>
        </authorList>
    </citation>
    <scope>NUCLEOTIDE SEQUENCE [LARGE SCALE GENOMIC DNA]</scope>
    <source>
        <strain evidence="1">AG-KIZ</strain>
        <tissue evidence="1">Muscle</tissue>
    </source>
</reference>
<sequence length="110" mass="13218">MSACVRTTPSFTAHFEGTPPKTRARVFTTGIRCVVLVDSLCRTHRSCREALSEQQNREWRYRLVQRKPFRRQDLQDSRVCRELLLDLQPTRMILKMREERQAQRRRAERD</sequence>
<proteinExistence type="predicted"/>
<accession>A0A3N0Z2W3</accession>
<protein>
    <submittedName>
        <fullName evidence="1">Uncharacterized protein</fullName>
    </submittedName>
</protein>
<keyword evidence="2" id="KW-1185">Reference proteome</keyword>